<dbReference type="Proteomes" id="UP001153954">
    <property type="component" value="Unassembled WGS sequence"/>
</dbReference>
<feature type="compositionally biased region" description="Basic and acidic residues" evidence="1">
    <location>
        <begin position="101"/>
        <end position="122"/>
    </location>
</feature>
<feature type="region of interest" description="Disordered" evidence="1">
    <location>
        <begin position="29"/>
        <end position="122"/>
    </location>
</feature>
<protein>
    <submittedName>
        <fullName evidence="2">Uncharacterized protein</fullName>
    </submittedName>
</protein>
<dbReference type="EMBL" id="CAKOGL010000004">
    <property type="protein sequence ID" value="CAH2085728.1"/>
    <property type="molecule type" value="Genomic_DNA"/>
</dbReference>
<sequence>MARKKKQTKEERLEKKRIAEKIRYEKIKNDPQRLAAEKEKRKQKYKKLREKRQARKKNTPSNLNDELVGPEFRDHEQPQQVNFEINVPETLAPKPNPRLKSTREQSQKQRYKRNQEIKQKMS</sequence>
<accession>A0AAU9THY5</accession>
<evidence type="ECO:0000313" key="3">
    <source>
        <dbReference type="Proteomes" id="UP001153954"/>
    </source>
</evidence>
<reference evidence="2" key="1">
    <citation type="submission" date="2022-03" db="EMBL/GenBank/DDBJ databases">
        <authorList>
            <person name="Tunstrom K."/>
        </authorList>
    </citation>
    <scope>NUCLEOTIDE SEQUENCE</scope>
</reference>
<proteinExistence type="predicted"/>
<gene>
    <name evidence="2" type="ORF">EEDITHA_LOCUS2176</name>
</gene>
<keyword evidence="3" id="KW-1185">Reference proteome</keyword>
<feature type="compositionally biased region" description="Basic residues" evidence="1">
    <location>
        <begin position="41"/>
        <end position="58"/>
    </location>
</feature>
<name>A0AAU9THY5_EUPED</name>
<dbReference type="AlphaFoldDB" id="A0AAU9THY5"/>
<feature type="compositionally biased region" description="Basic and acidic residues" evidence="1">
    <location>
        <begin position="29"/>
        <end position="40"/>
    </location>
</feature>
<evidence type="ECO:0000256" key="1">
    <source>
        <dbReference type="SAM" id="MobiDB-lite"/>
    </source>
</evidence>
<organism evidence="2 3">
    <name type="scientific">Euphydryas editha</name>
    <name type="common">Edith's checkerspot</name>
    <dbReference type="NCBI Taxonomy" id="104508"/>
    <lineage>
        <taxon>Eukaryota</taxon>
        <taxon>Metazoa</taxon>
        <taxon>Ecdysozoa</taxon>
        <taxon>Arthropoda</taxon>
        <taxon>Hexapoda</taxon>
        <taxon>Insecta</taxon>
        <taxon>Pterygota</taxon>
        <taxon>Neoptera</taxon>
        <taxon>Endopterygota</taxon>
        <taxon>Lepidoptera</taxon>
        <taxon>Glossata</taxon>
        <taxon>Ditrysia</taxon>
        <taxon>Papilionoidea</taxon>
        <taxon>Nymphalidae</taxon>
        <taxon>Nymphalinae</taxon>
        <taxon>Euphydryas</taxon>
    </lineage>
</organism>
<comment type="caution">
    <text evidence="2">The sequence shown here is derived from an EMBL/GenBank/DDBJ whole genome shotgun (WGS) entry which is preliminary data.</text>
</comment>
<evidence type="ECO:0000313" key="2">
    <source>
        <dbReference type="EMBL" id="CAH2085728.1"/>
    </source>
</evidence>